<keyword evidence="2" id="KW-0677">Repeat</keyword>
<dbReference type="Pfam" id="PF13516">
    <property type="entry name" value="LRR_6"/>
    <property type="match status" value="4"/>
</dbReference>
<organism evidence="4 5">
    <name type="scientific">Coregonus suidteri</name>
    <dbReference type="NCBI Taxonomy" id="861788"/>
    <lineage>
        <taxon>Eukaryota</taxon>
        <taxon>Metazoa</taxon>
        <taxon>Chordata</taxon>
        <taxon>Craniata</taxon>
        <taxon>Vertebrata</taxon>
        <taxon>Euteleostomi</taxon>
        <taxon>Actinopterygii</taxon>
        <taxon>Neopterygii</taxon>
        <taxon>Teleostei</taxon>
        <taxon>Protacanthopterygii</taxon>
        <taxon>Salmoniformes</taxon>
        <taxon>Salmonidae</taxon>
        <taxon>Coregoninae</taxon>
        <taxon>Coregonus</taxon>
    </lineage>
</organism>
<feature type="compositionally biased region" description="Low complexity" evidence="3">
    <location>
        <begin position="267"/>
        <end position="281"/>
    </location>
</feature>
<dbReference type="Gene3D" id="3.80.10.10">
    <property type="entry name" value="Ribonuclease Inhibitor"/>
    <property type="match status" value="1"/>
</dbReference>
<dbReference type="AlphaFoldDB" id="A0AAN8KX88"/>
<feature type="compositionally biased region" description="Polar residues" evidence="3">
    <location>
        <begin position="28"/>
        <end position="38"/>
    </location>
</feature>
<feature type="region of interest" description="Disordered" evidence="3">
    <location>
        <begin position="234"/>
        <end position="302"/>
    </location>
</feature>
<name>A0AAN8KX88_9TELE</name>
<feature type="compositionally biased region" description="Acidic residues" evidence="3">
    <location>
        <begin position="282"/>
        <end position="302"/>
    </location>
</feature>
<feature type="compositionally biased region" description="Low complexity" evidence="3">
    <location>
        <begin position="156"/>
        <end position="166"/>
    </location>
</feature>
<dbReference type="InterPro" id="IPR032675">
    <property type="entry name" value="LRR_dom_sf"/>
</dbReference>
<sequence>MGEAEGQMGEAEGDVEAESETPTEEPCASTSSGPSASRQEVETGRSLSEHVLEEGTMDNKKRRTIAKPDLCKKRRTKRPEWKKNVLGTKPCIRKMMGQRCPPSASCLQCRESPKTSPLTATPGQMPQESNGETSLGDQPTTEQTQASPPLPHLPHPHLSTLSSSVSPHPRLEAVTLRHTSTTTILEALFILTRHLSREWTCQWLHKAVIKVSEGLPDSLFLYLVHIQVTAKQAQRRPPTAKFVEEDLEESSVTLLGDNGDRSDASQSNESGESLESTTEENSTLEEEPEEHSESFNDDEAEEVSDWQILDEFDLKKYNTCEEGQKRLIPVIKNCRNALLAGCNITERSWGVVASALKSNLLRKLDLSYNDLQHSSMDLLCDGLRSQHYKLVILRLSSCGITEKGCASLASALCSNPSHLRTLVLSDNNLHNSGVKRLSALLGNKLCELETLMLSGCLVSMEGCASLASALRLNPSHLRQLDLSYNHPGDRGVRLLSDVLDNPRFILNVEHNEECYLKPGLKKYAFHDRDGVKTISSSTGIS</sequence>
<feature type="region of interest" description="Disordered" evidence="3">
    <location>
        <begin position="97"/>
        <end position="166"/>
    </location>
</feature>
<accession>A0AAN8KX88</accession>
<dbReference type="EMBL" id="JAGTTL010000032">
    <property type="protein sequence ID" value="KAK6296506.1"/>
    <property type="molecule type" value="Genomic_DNA"/>
</dbReference>
<reference evidence="4 5" key="1">
    <citation type="submission" date="2021-04" db="EMBL/GenBank/DDBJ databases">
        <authorList>
            <person name="De Guttry C."/>
            <person name="Zahm M."/>
            <person name="Klopp C."/>
            <person name="Cabau C."/>
            <person name="Louis A."/>
            <person name="Berthelot C."/>
            <person name="Parey E."/>
            <person name="Roest Crollius H."/>
            <person name="Montfort J."/>
            <person name="Robinson-Rechavi M."/>
            <person name="Bucao C."/>
            <person name="Bouchez O."/>
            <person name="Gislard M."/>
            <person name="Lluch J."/>
            <person name="Milhes M."/>
            <person name="Lampietro C."/>
            <person name="Lopez Roques C."/>
            <person name="Donnadieu C."/>
            <person name="Braasch I."/>
            <person name="Desvignes T."/>
            <person name="Postlethwait J."/>
            <person name="Bobe J."/>
            <person name="Wedekind C."/>
            <person name="Guiguen Y."/>
        </authorList>
    </citation>
    <scope>NUCLEOTIDE SEQUENCE [LARGE SCALE GENOMIC DNA]</scope>
    <source>
        <strain evidence="4">Cs_M1</strain>
        <tissue evidence="4">Blood</tissue>
    </source>
</reference>
<dbReference type="SMART" id="SM00368">
    <property type="entry name" value="LRR_RI"/>
    <property type="match status" value="5"/>
</dbReference>
<dbReference type="SUPFAM" id="SSF52047">
    <property type="entry name" value="RNI-like"/>
    <property type="match status" value="1"/>
</dbReference>
<feature type="compositionally biased region" description="Acidic residues" evidence="3">
    <location>
        <begin position="11"/>
        <end position="23"/>
    </location>
</feature>
<evidence type="ECO:0000256" key="2">
    <source>
        <dbReference type="ARBA" id="ARBA00022737"/>
    </source>
</evidence>
<dbReference type="PANTHER" id="PTHR24106">
    <property type="entry name" value="NACHT, LRR AND CARD DOMAINS-CONTAINING"/>
    <property type="match status" value="1"/>
</dbReference>
<keyword evidence="1" id="KW-0433">Leucine-rich repeat</keyword>
<evidence type="ECO:0000256" key="1">
    <source>
        <dbReference type="ARBA" id="ARBA00022614"/>
    </source>
</evidence>
<evidence type="ECO:0000313" key="4">
    <source>
        <dbReference type="EMBL" id="KAK6296506.1"/>
    </source>
</evidence>
<proteinExistence type="predicted"/>
<evidence type="ECO:0000313" key="5">
    <source>
        <dbReference type="Proteomes" id="UP001356427"/>
    </source>
</evidence>
<gene>
    <name evidence="4" type="ORF">J4Q44_G00326480</name>
</gene>
<protein>
    <submittedName>
        <fullName evidence="4">Uncharacterized protein</fullName>
    </submittedName>
</protein>
<feature type="compositionally biased region" description="Basic and acidic residues" evidence="3">
    <location>
        <begin position="39"/>
        <end position="59"/>
    </location>
</feature>
<keyword evidence="5" id="KW-1185">Reference proteome</keyword>
<dbReference type="InterPro" id="IPR001611">
    <property type="entry name" value="Leu-rich_rpt"/>
</dbReference>
<evidence type="ECO:0000256" key="3">
    <source>
        <dbReference type="SAM" id="MobiDB-lite"/>
    </source>
</evidence>
<feature type="compositionally biased region" description="Low complexity" evidence="3">
    <location>
        <begin position="1"/>
        <end position="10"/>
    </location>
</feature>
<feature type="compositionally biased region" description="Polar residues" evidence="3">
    <location>
        <begin position="114"/>
        <end position="146"/>
    </location>
</feature>
<feature type="region of interest" description="Disordered" evidence="3">
    <location>
        <begin position="1"/>
        <end position="82"/>
    </location>
</feature>
<dbReference type="Proteomes" id="UP001356427">
    <property type="component" value="Unassembled WGS sequence"/>
</dbReference>
<dbReference type="InterPro" id="IPR051261">
    <property type="entry name" value="NLR"/>
</dbReference>
<comment type="caution">
    <text evidence="4">The sequence shown here is derived from an EMBL/GenBank/DDBJ whole genome shotgun (WGS) entry which is preliminary data.</text>
</comment>